<dbReference type="Pfam" id="PF19909">
    <property type="entry name" value="DUF6382"/>
    <property type="match status" value="1"/>
</dbReference>
<sequence>MSIQFSYYRNIHASHMILTPALEGEPWEKEMLWRNRPRELILPEYNSRNGQTQLWYDITGKQAVDMLAELSDLSYEIFIKICEAVVAMAEILDGLLISPDILLLRPESIFFDNQTENVSFCCYFGNEKEIGKSFHELLEYLLAKLDHKNVNGVQTAYELFEYTRMDGYCIAEIKKILRKAEYTEDVPEKITETVWKEEESEYMSIPVENKKKGILRLWQQKEQNIFGRIRKLLQGGKIPEKKVEPFVFEPEPEINMHQQNPTVLLADLPKKEYGILKYEGNGTCSELSIDHTPYIIGSELDCDGVIPSGTVSRHHARITRKGEVYFIEDLNSSNGTMVGGELLNCRVKMSLQAQETVMFADEKFRFI</sequence>
<accession>A0A6N3H3G0</accession>
<evidence type="ECO:0000313" key="2">
    <source>
        <dbReference type="EMBL" id="VYU71218.1"/>
    </source>
</evidence>
<gene>
    <name evidence="2" type="ORF">RILFYP67_00168</name>
</gene>
<dbReference type="Pfam" id="PF00498">
    <property type="entry name" value="FHA"/>
    <property type="match status" value="1"/>
</dbReference>
<dbReference type="Gene3D" id="2.60.200.20">
    <property type="match status" value="1"/>
</dbReference>
<dbReference type="InterPro" id="IPR000253">
    <property type="entry name" value="FHA_dom"/>
</dbReference>
<dbReference type="CDD" id="cd00060">
    <property type="entry name" value="FHA"/>
    <property type="match status" value="1"/>
</dbReference>
<evidence type="ECO:0000259" key="1">
    <source>
        <dbReference type="PROSITE" id="PS50006"/>
    </source>
</evidence>
<protein>
    <submittedName>
        <fullName evidence="2">FHA domain protein</fullName>
    </submittedName>
</protein>
<reference evidence="2" key="1">
    <citation type="submission" date="2019-11" db="EMBL/GenBank/DDBJ databases">
        <authorList>
            <person name="Feng L."/>
        </authorList>
    </citation>
    <scope>NUCLEOTIDE SEQUENCE</scope>
    <source>
        <strain evidence="2">RintestinalisLFYP67</strain>
    </source>
</reference>
<dbReference type="SUPFAM" id="SSF49879">
    <property type="entry name" value="SMAD/FHA domain"/>
    <property type="match status" value="1"/>
</dbReference>
<dbReference type="EMBL" id="CACRUM010000101">
    <property type="protein sequence ID" value="VYU71218.1"/>
    <property type="molecule type" value="Genomic_DNA"/>
</dbReference>
<organism evidence="2">
    <name type="scientific">Roseburia intestinalis</name>
    <dbReference type="NCBI Taxonomy" id="166486"/>
    <lineage>
        <taxon>Bacteria</taxon>
        <taxon>Bacillati</taxon>
        <taxon>Bacillota</taxon>
        <taxon>Clostridia</taxon>
        <taxon>Lachnospirales</taxon>
        <taxon>Lachnospiraceae</taxon>
        <taxon>Roseburia</taxon>
    </lineage>
</organism>
<dbReference type="PROSITE" id="PS50006">
    <property type="entry name" value="FHA_DOMAIN"/>
    <property type="match status" value="1"/>
</dbReference>
<dbReference type="RefSeq" id="WP_349203686.1">
    <property type="nucleotide sequence ID" value="NZ_CACRUM010000101.1"/>
</dbReference>
<feature type="domain" description="FHA" evidence="1">
    <location>
        <begin position="294"/>
        <end position="343"/>
    </location>
</feature>
<dbReference type="InterPro" id="IPR008984">
    <property type="entry name" value="SMAD_FHA_dom_sf"/>
</dbReference>
<proteinExistence type="predicted"/>
<dbReference type="SMART" id="SM00240">
    <property type="entry name" value="FHA"/>
    <property type="match status" value="1"/>
</dbReference>
<dbReference type="InterPro" id="IPR045962">
    <property type="entry name" value="DUF6382"/>
</dbReference>
<name>A0A6N3H3G0_9FIRM</name>
<dbReference type="AlphaFoldDB" id="A0A6N3H3G0"/>